<dbReference type="PANTHER" id="PTHR39176:SF1">
    <property type="entry name" value="PERIPLASMIC PROTEIN"/>
    <property type="match status" value="1"/>
</dbReference>
<feature type="domain" description="Lysozyme inhibitor LprI-like N-terminal" evidence="2">
    <location>
        <begin position="57"/>
        <end position="163"/>
    </location>
</feature>
<keyword evidence="1" id="KW-0732">Signal</keyword>
<dbReference type="InterPro" id="IPR009739">
    <property type="entry name" value="LprI-like_N"/>
</dbReference>
<evidence type="ECO:0000313" key="3">
    <source>
        <dbReference type="EMBL" id="TCT37639.1"/>
    </source>
</evidence>
<dbReference type="EMBL" id="SMAR01000017">
    <property type="protein sequence ID" value="TCT37639.1"/>
    <property type="molecule type" value="Genomic_DNA"/>
</dbReference>
<proteinExistence type="predicted"/>
<evidence type="ECO:0000259" key="2">
    <source>
        <dbReference type="Pfam" id="PF07007"/>
    </source>
</evidence>
<organism evidence="3 4">
    <name type="scientific">Martelella mediterranea</name>
    <dbReference type="NCBI Taxonomy" id="293089"/>
    <lineage>
        <taxon>Bacteria</taxon>
        <taxon>Pseudomonadati</taxon>
        <taxon>Pseudomonadota</taxon>
        <taxon>Alphaproteobacteria</taxon>
        <taxon>Hyphomicrobiales</taxon>
        <taxon>Aurantimonadaceae</taxon>
        <taxon>Martelella</taxon>
    </lineage>
</organism>
<evidence type="ECO:0000313" key="4">
    <source>
        <dbReference type="Proteomes" id="UP000295097"/>
    </source>
</evidence>
<name>A0A4R3NR57_9HYPH</name>
<reference evidence="3 4" key="1">
    <citation type="submission" date="2019-03" db="EMBL/GenBank/DDBJ databases">
        <title>Freshwater and sediment microbial communities from various areas in North America, analyzing microbe dynamics in response to fracking.</title>
        <authorList>
            <person name="Lamendella R."/>
        </authorList>
    </citation>
    <scope>NUCLEOTIDE SEQUENCE [LARGE SCALE GENOMIC DNA]</scope>
    <source>
        <strain evidence="3 4">175.2</strain>
    </source>
</reference>
<dbReference type="PANTHER" id="PTHR39176">
    <property type="entry name" value="PERIPLASMIC PROTEIN-RELATED"/>
    <property type="match status" value="1"/>
</dbReference>
<gene>
    <name evidence="3" type="ORF">EDC90_101729</name>
</gene>
<accession>A0A4R3NR57</accession>
<evidence type="ECO:0000256" key="1">
    <source>
        <dbReference type="SAM" id="SignalP"/>
    </source>
</evidence>
<sequence length="171" mass="18487">MRFFIGVLLLLAGLPLAGAAAADEQVIYSDKLTADCVKAATTASDERACVGLSANACQEASDYGSTTIGMISCLSKEADFWDARLNATYKQLMERAKEADKAAADDPHAIEKVAEKLRDMQRSWIAYRDNRCAYEYSQWQGGTIAGPVSASCALEVTAEQAIYLEGSWPTN</sequence>
<dbReference type="Proteomes" id="UP000295097">
    <property type="component" value="Unassembled WGS sequence"/>
</dbReference>
<feature type="chain" id="PRO_5020644249" evidence="1">
    <location>
        <begin position="23"/>
        <end position="171"/>
    </location>
</feature>
<dbReference type="Pfam" id="PF07007">
    <property type="entry name" value="LprI"/>
    <property type="match status" value="1"/>
</dbReference>
<dbReference type="OrthoDB" id="7340239at2"/>
<dbReference type="AlphaFoldDB" id="A0A4R3NR57"/>
<comment type="caution">
    <text evidence="3">The sequence shown here is derived from an EMBL/GenBank/DDBJ whole genome shotgun (WGS) entry which is preliminary data.</text>
</comment>
<keyword evidence="4" id="KW-1185">Reference proteome</keyword>
<dbReference type="RefSeq" id="WP_132311802.1">
    <property type="nucleotide sequence ID" value="NZ_SMAR01000017.1"/>
</dbReference>
<protein>
    <submittedName>
        <fullName evidence="3">Uncharacterized protein YecT (DUF1311 family)</fullName>
    </submittedName>
</protein>
<dbReference type="Gene3D" id="1.20.1270.180">
    <property type="match status" value="1"/>
</dbReference>
<feature type="signal peptide" evidence="1">
    <location>
        <begin position="1"/>
        <end position="22"/>
    </location>
</feature>